<dbReference type="Pfam" id="PF13702">
    <property type="entry name" value="Lysozyme_like"/>
    <property type="match status" value="1"/>
</dbReference>
<dbReference type="Proteomes" id="UP000005359">
    <property type="component" value="Unassembled WGS sequence"/>
</dbReference>
<dbReference type="AlphaFoldDB" id="B0G1S2"/>
<dbReference type="EMBL" id="AAXA02000005">
    <property type="protein sequence ID" value="EDR48440.1"/>
    <property type="molecule type" value="Genomic_DNA"/>
</dbReference>
<name>B0G1S2_9FIRM</name>
<dbReference type="InterPro" id="IPR023346">
    <property type="entry name" value="Lysozyme-like_dom_sf"/>
</dbReference>
<dbReference type="InterPro" id="IPR047194">
    <property type="entry name" value="CwlT-like_lysozyme"/>
</dbReference>
<evidence type="ECO:0000313" key="3">
    <source>
        <dbReference type="EMBL" id="EDR48440.1"/>
    </source>
</evidence>
<reference evidence="3 4" key="1">
    <citation type="submission" date="2007-10" db="EMBL/GenBank/DDBJ databases">
        <title>Draft genome sequence of Dorea formicigenerans(ATCC 27755).</title>
        <authorList>
            <person name="Sudarsanam P."/>
            <person name="Ley R."/>
            <person name="Guruge J."/>
            <person name="Turnbaugh P.J."/>
            <person name="Mahowald M."/>
            <person name="Liep D."/>
            <person name="Gordon J."/>
        </authorList>
    </citation>
    <scope>NUCLEOTIDE SEQUENCE [LARGE SCALE GENOMIC DNA]</scope>
    <source>
        <strain evidence="3 4">ATCC 27755</strain>
    </source>
</reference>
<dbReference type="STRING" id="411461.DORFOR_00182"/>
<dbReference type="Pfam" id="PF21757">
    <property type="entry name" value="DUF6870"/>
    <property type="match status" value="1"/>
</dbReference>
<feature type="domain" description="DUF6870" evidence="2">
    <location>
        <begin position="11"/>
        <end position="64"/>
    </location>
</feature>
<organism evidence="3 4">
    <name type="scientific">Dorea formicigenerans ATCC 27755</name>
    <dbReference type="NCBI Taxonomy" id="411461"/>
    <lineage>
        <taxon>Bacteria</taxon>
        <taxon>Bacillati</taxon>
        <taxon>Bacillota</taxon>
        <taxon>Clostridia</taxon>
        <taxon>Lachnospirales</taxon>
        <taxon>Lachnospiraceae</taxon>
        <taxon>Dorea</taxon>
    </lineage>
</organism>
<feature type="domain" description="CwlT-like lysozyme" evidence="1">
    <location>
        <begin position="84"/>
        <end position="155"/>
    </location>
</feature>
<sequence length="156" mass="17600">MTAEEYRNYLETDFGDVDLKELKDIRKIRIDRNKTKEKRIAQYLRQVGNPYLVCIGNVKVKIRFGGFLCMTGGDNSSTVSSVSAEVEAYEPLIRQYANQYGIGEYVELIKAIMMQESGGRGLDPMQCSEGSFNTKYPKQPNGITDPEYSISCGVQE</sequence>
<dbReference type="InterPro" id="IPR049222">
    <property type="entry name" value="DUF6870"/>
</dbReference>
<reference evidence="3 4" key="2">
    <citation type="submission" date="2007-10" db="EMBL/GenBank/DDBJ databases">
        <authorList>
            <person name="Fulton L."/>
            <person name="Clifton S."/>
            <person name="Fulton B."/>
            <person name="Xu J."/>
            <person name="Minx P."/>
            <person name="Pepin K.H."/>
            <person name="Johnson M."/>
            <person name="Thiruvilangam P."/>
            <person name="Bhonagiri V."/>
            <person name="Nash W.E."/>
            <person name="Wang C."/>
            <person name="Mardis E.R."/>
            <person name="Wilson R.K."/>
        </authorList>
    </citation>
    <scope>NUCLEOTIDE SEQUENCE [LARGE SCALE GENOMIC DNA]</scope>
    <source>
        <strain evidence="3 4">ATCC 27755</strain>
    </source>
</reference>
<gene>
    <name evidence="3" type="ORF">DORFOR_00182</name>
</gene>
<comment type="caution">
    <text evidence="3">The sequence shown here is derived from an EMBL/GenBank/DDBJ whole genome shotgun (WGS) entry which is preliminary data.</text>
</comment>
<protein>
    <submittedName>
        <fullName evidence="3">Uncharacterized protein</fullName>
    </submittedName>
</protein>
<proteinExistence type="predicted"/>
<evidence type="ECO:0000313" key="4">
    <source>
        <dbReference type="Proteomes" id="UP000005359"/>
    </source>
</evidence>
<accession>B0G1S2</accession>
<dbReference type="eggNOG" id="COG0741">
    <property type="taxonomic scope" value="Bacteria"/>
</dbReference>
<evidence type="ECO:0000259" key="2">
    <source>
        <dbReference type="Pfam" id="PF21757"/>
    </source>
</evidence>
<dbReference type="Gene3D" id="1.10.530.10">
    <property type="match status" value="1"/>
</dbReference>
<dbReference type="PaxDb" id="411461-DORFOR_00182"/>
<evidence type="ECO:0000259" key="1">
    <source>
        <dbReference type="Pfam" id="PF13702"/>
    </source>
</evidence>
<dbReference type="SUPFAM" id="SSF53955">
    <property type="entry name" value="Lysozyme-like"/>
    <property type="match status" value="1"/>
</dbReference>